<evidence type="ECO:0000259" key="2">
    <source>
        <dbReference type="Pfam" id="PF04773"/>
    </source>
</evidence>
<dbReference type="EMBL" id="VNIA01000001">
    <property type="protein sequence ID" value="TYQ00194.1"/>
    <property type="molecule type" value="Genomic_DNA"/>
</dbReference>
<dbReference type="AlphaFoldDB" id="A0A5S5DWA3"/>
<dbReference type="RefSeq" id="WP_148868950.1">
    <property type="nucleotide sequence ID" value="NZ_VNIA01000001.1"/>
</dbReference>
<dbReference type="OrthoDB" id="649666at2"/>
<feature type="domain" description="FecR protein" evidence="2">
    <location>
        <begin position="176"/>
        <end position="272"/>
    </location>
</feature>
<dbReference type="Pfam" id="PF04773">
    <property type="entry name" value="FecR"/>
    <property type="match status" value="1"/>
</dbReference>
<evidence type="ECO:0000313" key="5">
    <source>
        <dbReference type="Proteomes" id="UP000323136"/>
    </source>
</evidence>
<name>A0A5S5DWA3_9FLAO</name>
<dbReference type="InterPro" id="IPR006860">
    <property type="entry name" value="FecR"/>
</dbReference>
<dbReference type="PANTHER" id="PTHR30273">
    <property type="entry name" value="PERIPLASMIC SIGNAL SENSOR AND SIGMA FACTOR ACTIVATOR FECR-RELATED"/>
    <property type="match status" value="1"/>
</dbReference>
<comment type="caution">
    <text evidence="4">The sequence shown here is derived from an EMBL/GenBank/DDBJ whole genome shotgun (WGS) entry which is preliminary data.</text>
</comment>
<dbReference type="InterPro" id="IPR032508">
    <property type="entry name" value="FecR_C"/>
</dbReference>
<keyword evidence="5" id="KW-1185">Reference proteome</keyword>
<dbReference type="InterPro" id="IPR012373">
    <property type="entry name" value="Ferrdict_sens_TM"/>
</dbReference>
<keyword evidence="1" id="KW-0472">Membrane</keyword>
<gene>
    <name evidence="4" type="ORF">C7447_101804</name>
</gene>
<dbReference type="GO" id="GO:0016989">
    <property type="term" value="F:sigma factor antagonist activity"/>
    <property type="evidence" value="ECO:0007669"/>
    <property type="project" value="TreeGrafter"/>
</dbReference>
<keyword evidence="1" id="KW-1133">Transmembrane helix</keyword>
<dbReference type="PANTHER" id="PTHR30273:SF2">
    <property type="entry name" value="PROTEIN FECR"/>
    <property type="match status" value="1"/>
</dbReference>
<evidence type="ECO:0000259" key="3">
    <source>
        <dbReference type="Pfam" id="PF16344"/>
    </source>
</evidence>
<proteinExistence type="predicted"/>
<dbReference type="Pfam" id="PF16344">
    <property type="entry name" value="FecR_C"/>
    <property type="match status" value="1"/>
</dbReference>
<feature type="domain" description="Protein FecR C-terminal" evidence="3">
    <location>
        <begin position="316"/>
        <end position="384"/>
    </location>
</feature>
<dbReference type="Gene3D" id="3.55.50.30">
    <property type="match status" value="1"/>
</dbReference>
<evidence type="ECO:0000313" key="4">
    <source>
        <dbReference type="EMBL" id="TYQ00194.1"/>
    </source>
</evidence>
<evidence type="ECO:0000256" key="1">
    <source>
        <dbReference type="SAM" id="Phobius"/>
    </source>
</evidence>
<dbReference type="Gene3D" id="2.60.120.1440">
    <property type="match status" value="1"/>
</dbReference>
<protein>
    <submittedName>
        <fullName evidence="4">FecR family protein</fullName>
    </submittedName>
</protein>
<dbReference type="Proteomes" id="UP000323136">
    <property type="component" value="Unassembled WGS sequence"/>
</dbReference>
<reference evidence="4 5" key="1">
    <citation type="submission" date="2019-07" db="EMBL/GenBank/DDBJ databases">
        <title>Genomic Encyclopedia of Type Strains, Phase IV (KMG-IV): sequencing the most valuable type-strain genomes for metagenomic binning, comparative biology and taxonomic classification.</title>
        <authorList>
            <person name="Goeker M."/>
        </authorList>
    </citation>
    <scope>NUCLEOTIDE SEQUENCE [LARGE SCALE GENOMIC DNA]</scope>
    <source>
        <strain evidence="4 5">DSM 18961</strain>
    </source>
</reference>
<keyword evidence="1" id="KW-0812">Transmembrane</keyword>
<sequence>MTNFNKIITLSKQLASSLLKEEKPTVLQNSDFFNDIEKKNIHKRLTSESEIKKRLSLKNKIDKKADWEKVKNRIGVEPSVRKLYWKYIAAASVLIIVTLTVFTNKFNDEPQFVESVIVNNQIEPGVEKATLLLESGEIIVLEKGKSFQKQNLTSDGEVLIYNNKSSHKLVYNYLTIPRGGQFQLTLSDGTKVWLNSESQLKYPVSFNDSETRQVELVYGEAYFDVSPSTKHKGTSFKVYHNKQEVEVLGTEFNIKAYKDENNIYTTLVEGKVAINTENESKILKPDEQSNYNTHLNTLQLKEVNVFREVAWKYGAFSFKHKSLKEIMKVLSRWYDMEVIFENQELEDVTFNGVLYRNQPIEEVLLLIKSSSSISAYEINNKTILLK</sequence>
<feature type="transmembrane region" description="Helical" evidence="1">
    <location>
        <begin position="83"/>
        <end position="102"/>
    </location>
</feature>
<organism evidence="4 5">
    <name type="scientific">Tenacibaculum adriaticum</name>
    <dbReference type="NCBI Taxonomy" id="413713"/>
    <lineage>
        <taxon>Bacteria</taxon>
        <taxon>Pseudomonadati</taxon>
        <taxon>Bacteroidota</taxon>
        <taxon>Flavobacteriia</taxon>
        <taxon>Flavobacteriales</taxon>
        <taxon>Flavobacteriaceae</taxon>
        <taxon>Tenacibaculum</taxon>
    </lineage>
</organism>
<accession>A0A5S5DWA3</accession>